<evidence type="ECO:0000256" key="1">
    <source>
        <dbReference type="SAM" id="MobiDB-lite"/>
    </source>
</evidence>
<feature type="region of interest" description="Disordered" evidence="1">
    <location>
        <begin position="161"/>
        <end position="186"/>
    </location>
</feature>
<protein>
    <submittedName>
        <fullName evidence="2">Uncharacterized protein</fullName>
    </submittedName>
</protein>
<feature type="region of interest" description="Disordered" evidence="1">
    <location>
        <begin position="212"/>
        <end position="239"/>
    </location>
</feature>
<organism evidence="2 3">
    <name type="scientific">Blyttiomyces helicus</name>
    <dbReference type="NCBI Taxonomy" id="388810"/>
    <lineage>
        <taxon>Eukaryota</taxon>
        <taxon>Fungi</taxon>
        <taxon>Fungi incertae sedis</taxon>
        <taxon>Chytridiomycota</taxon>
        <taxon>Chytridiomycota incertae sedis</taxon>
        <taxon>Chytridiomycetes</taxon>
        <taxon>Chytridiomycetes incertae sedis</taxon>
        <taxon>Blyttiomyces</taxon>
    </lineage>
</organism>
<accession>A0A4P9VX17</accession>
<name>A0A4P9VX17_9FUNG</name>
<keyword evidence="3" id="KW-1185">Reference proteome</keyword>
<dbReference type="Proteomes" id="UP000269721">
    <property type="component" value="Unassembled WGS sequence"/>
</dbReference>
<proteinExistence type="predicted"/>
<gene>
    <name evidence="2" type="ORF">BDK51DRAFT_47259</name>
</gene>
<reference evidence="3" key="1">
    <citation type="journal article" date="2018" name="Nat. Microbiol.">
        <title>Leveraging single-cell genomics to expand the fungal tree of life.</title>
        <authorList>
            <person name="Ahrendt S.R."/>
            <person name="Quandt C.A."/>
            <person name="Ciobanu D."/>
            <person name="Clum A."/>
            <person name="Salamov A."/>
            <person name="Andreopoulos B."/>
            <person name="Cheng J.F."/>
            <person name="Woyke T."/>
            <person name="Pelin A."/>
            <person name="Henrissat B."/>
            <person name="Reynolds N.K."/>
            <person name="Benny G.L."/>
            <person name="Smith M.E."/>
            <person name="James T.Y."/>
            <person name="Grigoriev I.V."/>
        </authorList>
    </citation>
    <scope>NUCLEOTIDE SEQUENCE [LARGE SCALE GENOMIC DNA]</scope>
</reference>
<sequence length="239" mass="25053">MHRSGGHAGYWLPDIAPAEVGHEPGAVANRLAVTVLGATAAAVTRDPLIRLQIQHMLRPIGGHREYKTEPNTEQEARSELVGACAFSATFSSWWDHVWDVREKSQMVSASGTGVVVPVGKYAKSRAKRKDEPLGEVILIAPGWVLEVVVKNMCSLGCGPEALKGPSTPRPASKHPTAKPEYHSQSVAHGDCGTDGWVAGVGGGSNVGRRGLLRIQFGPSGGDGGAKSDAEASQGAVVEP</sequence>
<dbReference type="EMBL" id="ML002050">
    <property type="protein sequence ID" value="RKO82818.1"/>
    <property type="molecule type" value="Genomic_DNA"/>
</dbReference>
<evidence type="ECO:0000313" key="3">
    <source>
        <dbReference type="Proteomes" id="UP000269721"/>
    </source>
</evidence>
<dbReference type="AlphaFoldDB" id="A0A4P9VX17"/>
<evidence type="ECO:0000313" key="2">
    <source>
        <dbReference type="EMBL" id="RKO82818.1"/>
    </source>
</evidence>